<dbReference type="EMBL" id="UZAU01000401">
    <property type="status" value="NOT_ANNOTATED_CDS"/>
    <property type="molecule type" value="Genomic_DNA"/>
</dbReference>
<sequence>MDLELAWNQMSANIFKNLHELVKKSKDPISIMELAKDYRSLLKAASTILGCKDEIQSKMIVLIKQAHCLNKRVDDFHDKLHQNYNIPHFGVTESFKDYLKDLQEFMTIWKEETEKGRRKGEKSLIEWLQELDQSQRKITFEAMKNVVIDLGTNVSKIITDFLLLVVILGDRKHIIKNLDDFKAMIKLLSVEKNKDNSIVIKAFLGVIQLVETTMGKRKGLNGNRGEETEIAGKIELEIMRMILKEILRLEVALCCPDLVMVLTDEVYLSMGIHLRNFFGTKLNDVNMKMNALRMEVALLSFVQSHKDENEVEFVKETMAIEVQNIWNKLDL</sequence>
<name>A0A803PFQ8_CANSA</name>
<proteinExistence type="predicted"/>
<dbReference type="Gramene" id="evm.model.04.2131">
    <property type="protein sequence ID" value="cds.evm.model.04.2131"/>
    <property type="gene ID" value="evm.TU.04.2131"/>
</dbReference>
<protein>
    <submittedName>
        <fullName evidence="1">Uncharacterized protein</fullName>
    </submittedName>
</protein>
<reference evidence="1" key="2">
    <citation type="submission" date="2021-03" db="UniProtKB">
        <authorList>
            <consortium name="EnsemblPlants"/>
        </authorList>
    </citation>
    <scope>IDENTIFICATION</scope>
</reference>
<keyword evidence="2" id="KW-1185">Reference proteome</keyword>
<accession>A0A803PFQ8</accession>
<evidence type="ECO:0000313" key="1">
    <source>
        <dbReference type="EnsemblPlants" id="cds.evm.model.04.2131"/>
    </source>
</evidence>
<dbReference type="EnsemblPlants" id="evm.model.04.2131">
    <property type="protein sequence ID" value="cds.evm.model.04.2131"/>
    <property type="gene ID" value="evm.TU.04.2131"/>
</dbReference>
<dbReference type="AlphaFoldDB" id="A0A803PFQ8"/>
<dbReference type="Proteomes" id="UP000596661">
    <property type="component" value="Chromosome 4"/>
</dbReference>
<evidence type="ECO:0000313" key="2">
    <source>
        <dbReference type="Proteomes" id="UP000596661"/>
    </source>
</evidence>
<organism evidence="1 2">
    <name type="scientific">Cannabis sativa</name>
    <name type="common">Hemp</name>
    <name type="synonym">Marijuana</name>
    <dbReference type="NCBI Taxonomy" id="3483"/>
    <lineage>
        <taxon>Eukaryota</taxon>
        <taxon>Viridiplantae</taxon>
        <taxon>Streptophyta</taxon>
        <taxon>Embryophyta</taxon>
        <taxon>Tracheophyta</taxon>
        <taxon>Spermatophyta</taxon>
        <taxon>Magnoliopsida</taxon>
        <taxon>eudicotyledons</taxon>
        <taxon>Gunneridae</taxon>
        <taxon>Pentapetalae</taxon>
        <taxon>rosids</taxon>
        <taxon>fabids</taxon>
        <taxon>Rosales</taxon>
        <taxon>Cannabaceae</taxon>
        <taxon>Cannabis</taxon>
    </lineage>
</organism>
<reference evidence="1" key="1">
    <citation type="submission" date="2018-11" db="EMBL/GenBank/DDBJ databases">
        <authorList>
            <person name="Grassa J C."/>
        </authorList>
    </citation>
    <scope>NUCLEOTIDE SEQUENCE [LARGE SCALE GENOMIC DNA]</scope>
</reference>